<dbReference type="EMBL" id="CAUYUJ010007731">
    <property type="protein sequence ID" value="CAK0821796.1"/>
    <property type="molecule type" value="Genomic_DNA"/>
</dbReference>
<proteinExistence type="predicted"/>
<feature type="non-terminal residue" evidence="1">
    <location>
        <position position="1"/>
    </location>
</feature>
<organism evidence="1 2">
    <name type="scientific">Prorocentrum cordatum</name>
    <dbReference type="NCBI Taxonomy" id="2364126"/>
    <lineage>
        <taxon>Eukaryota</taxon>
        <taxon>Sar</taxon>
        <taxon>Alveolata</taxon>
        <taxon>Dinophyceae</taxon>
        <taxon>Prorocentrales</taxon>
        <taxon>Prorocentraceae</taxon>
        <taxon>Prorocentrum</taxon>
    </lineage>
</organism>
<gene>
    <name evidence="1" type="ORF">PCOR1329_LOCUS22961</name>
</gene>
<comment type="caution">
    <text evidence="1">The sequence shown here is derived from an EMBL/GenBank/DDBJ whole genome shotgun (WGS) entry which is preliminary data.</text>
</comment>
<name>A0ABN9RTS1_9DINO</name>
<dbReference type="Proteomes" id="UP001189429">
    <property type="component" value="Unassembled WGS sequence"/>
</dbReference>
<keyword evidence="2" id="KW-1185">Reference proteome</keyword>
<sequence>GFKDHEQLAELWAQHILDPMDFDYSETVSGPGMCIDTDALKKAHPFISATRDAVQNASIPQKVAEAALDRIARANEEAWKLADARKEWSASKGKMIRAMLAH</sequence>
<reference evidence="1" key="1">
    <citation type="submission" date="2023-10" db="EMBL/GenBank/DDBJ databases">
        <authorList>
            <person name="Chen Y."/>
            <person name="Shah S."/>
            <person name="Dougan E. K."/>
            <person name="Thang M."/>
            <person name="Chan C."/>
        </authorList>
    </citation>
    <scope>NUCLEOTIDE SEQUENCE [LARGE SCALE GENOMIC DNA]</scope>
</reference>
<protein>
    <submittedName>
        <fullName evidence="1">Uncharacterized protein</fullName>
    </submittedName>
</protein>
<evidence type="ECO:0000313" key="1">
    <source>
        <dbReference type="EMBL" id="CAK0821796.1"/>
    </source>
</evidence>
<accession>A0ABN9RTS1</accession>
<feature type="non-terminal residue" evidence="1">
    <location>
        <position position="102"/>
    </location>
</feature>
<evidence type="ECO:0000313" key="2">
    <source>
        <dbReference type="Proteomes" id="UP001189429"/>
    </source>
</evidence>